<comment type="caution">
    <text evidence="4">The sequence shown here is derived from an EMBL/GenBank/DDBJ whole genome shotgun (WGS) entry which is preliminary data.</text>
</comment>
<organism evidence="4 5">
    <name type="scientific">Hibiscus sabdariffa</name>
    <name type="common">roselle</name>
    <dbReference type="NCBI Taxonomy" id="183260"/>
    <lineage>
        <taxon>Eukaryota</taxon>
        <taxon>Viridiplantae</taxon>
        <taxon>Streptophyta</taxon>
        <taxon>Embryophyta</taxon>
        <taxon>Tracheophyta</taxon>
        <taxon>Spermatophyta</taxon>
        <taxon>Magnoliopsida</taxon>
        <taxon>eudicotyledons</taxon>
        <taxon>Gunneridae</taxon>
        <taxon>Pentapetalae</taxon>
        <taxon>rosids</taxon>
        <taxon>malvids</taxon>
        <taxon>Malvales</taxon>
        <taxon>Malvaceae</taxon>
        <taxon>Malvoideae</taxon>
        <taxon>Hibiscus</taxon>
    </lineage>
</organism>
<proteinExistence type="inferred from homology"/>
<dbReference type="InterPro" id="IPR006969">
    <property type="entry name" value="Stig-like"/>
</dbReference>
<evidence type="ECO:0000256" key="3">
    <source>
        <dbReference type="SAM" id="SignalP"/>
    </source>
</evidence>
<dbReference type="PANTHER" id="PTHR33227">
    <property type="entry name" value="STIGMA-SPECIFIC STIG1-LIKE PROTEIN 3"/>
    <property type="match status" value="1"/>
</dbReference>
<protein>
    <recommendedName>
        <fullName evidence="6">Stigma-specific STIG1-like protein 1</fullName>
    </recommendedName>
</protein>
<evidence type="ECO:0000256" key="2">
    <source>
        <dbReference type="ARBA" id="ARBA00022729"/>
    </source>
</evidence>
<dbReference type="Pfam" id="PF04885">
    <property type="entry name" value="Stig1"/>
    <property type="match status" value="1"/>
</dbReference>
<feature type="signal peptide" evidence="3">
    <location>
        <begin position="1"/>
        <end position="19"/>
    </location>
</feature>
<dbReference type="PANTHER" id="PTHR33227:SF32">
    <property type="entry name" value="STIGMA-SPECIFIC STIG1-LIKE PROTEIN 1"/>
    <property type="match status" value="1"/>
</dbReference>
<evidence type="ECO:0000256" key="1">
    <source>
        <dbReference type="ARBA" id="ARBA00006010"/>
    </source>
</evidence>
<accession>A0ABR1ZGQ2</accession>
<dbReference type="EMBL" id="JBBPBM010002281">
    <property type="protein sequence ID" value="KAK8479432.1"/>
    <property type="molecule type" value="Genomic_DNA"/>
</dbReference>
<dbReference type="Proteomes" id="UP001472677">
    <property type="component" value="Unassembled WGS sequence"/>
</dbReference>
<keyword evidence="5" id="KW-1185">Reference proteome</keyword>
<comment type="similarity">
    <text evidence="1">Belongs to the STIG1 family.</text>
</comment>
<sequence>MNFLQLFLVLAMVMAITLSATTTETSHLPPGNRQMPTSFRGAGRFLGQQHRTVLTCDRRPQICSMRGNQGPVCCNKKCVDIKTDKFNCGKCGNKCSYSKVFCEGKCVSPLFNNKHCGRCNHHCRKGKSCVYGMCSYA</sequence>
<gene>
    <name evidence="4" type="ORF">V6N12_000220</name>
</gene>
<evidence type="ECO:0000313" key="4">
    <source>
        <dbReference type="EMBL" id="KAK8479432.1"/>
    </source>
</evidence>
<evidence type="ECO:0008006" key="6">
    <source>
        <dbReference type="Google" id="ProtNLM"/>
    </source>
</evidence>
<evidence type="ECO:0000313" key="5">
    <source>
        <dbReference type="Proteomes" id="UP001472677"/>
    </source>
</evidence>
<name>A0ABR1ZGQ2_9ROSI</name>
<reference evidence="4 5" key="1">
    <citation type="journal article" date="2024" name="G3 (Bethesda)">
        <title>Genome assembly of Hibiscus sabdariffa L. provides insights into metabolisms of medicinal natural products.</title>
        <authorList>
            <person name="Kim T."/>
        </authorList>
    </citation>
    <scope>NUCLEOTIDE SEQUENCE [LARGE SCALE GENOMIC DNA]</scope>
    <source>
        <strain evidence="4">TK-2024</strain>
        <tissue evidence="4">Old leaves</tissue>
    </source>
</reference>
<feature type="chain" id="PRO_5046027049" description="Stigma-specific STIG1-like protein 1" evidence="3">
    <location>
        <begin position="20"/>
        <end position="137"/>
    </location>
</feature>
<keyword evidence="2 3" id="KW-0732">Signal</keyword>